<accession>A0A1P8FAM9</accession>
<dbReference type="NCBIfam" id="TIGR00277">
    <property type="entry name" value="HDIG"/>
    <property type="match status" value="1"/>
</dbReference>
<dbReference type="AlphaFoldDB" id="A0A1P8FAM9"/>
<dbReference type="GO" id="GO:0003723">
    <property type="term" value="F:RNA binding"/>
    <property type="evidence" value="ECO:0007669"/>
    <property type="project" value="UniProtKB-UniRule"/>
</dbReference>
<keyword evidence="1 5" id="KW-0540">Nuclease</keyword>
<keyword evidence="5" id="KW-1133">Transmembrane helix</keyword>
<comment type="function">
    <text evidence="5">Endoribonuclease that initiates mRNA decay.</text>
</comment>
<dbReference type="SUPFAM" id="SSF54791">
    <property type="entry name" value="Eukaryotic type KH-domain (KH-domain type I)"/>
    <property type="match status" value="1"/>
</dbReference>
<keyword evidence="5" id="KW-1003">Cell membrane</keyword>
<reference evidence="10" key="1">
    <citation type="submission" date="2016-11" db="EMBL/GenBank/DDBJ databases">
        <title>Dehalogenimonas formicexedens sp. nov., a chlorinated alkane respiring bacterium isolated from contaminated groundwater.</title>
        <authorList>
            <person name="Key T.A."/>
            <person name="Bowman K.S."/>
            <person name="Lee I."/>
            <person name="Chun J."/>
            <person name="Albuquerque L."/>
            <person name="da Costa M.S."/>
            <person name="Rainey F.A."/>
            <person name="Moe W.M."/>
        </authorList>
    </citation>
    <scope>NUCLEOTIDE SEQUENCE [LARGE SCALE GENOMIC DNA]</scope>
    <source>
        <strain evidence="10">NSZ-14</strain>
    </source>
</reference>
<dbReference type="SMART" id="SM00471">
    <property type="entry name" value="HDc"/>
    <property type="match status" value="1"/>
</dbReference>
<dbReference type="RefSeq" id="WP_076004987.1">
    <property type="nucleotide sequence ID" value="NZ_CP018258.1"/>
</dbReference>
<dbReference type="PANTHER" id="PTHR12826">
    <property type="entry name" value="RIBONUCLEASE Y"/>
    <property type="match status" value="1"/>
</dbReference>
<comment type="subcellular location">
    <subcellularLocation>
        <location evidence="5">Cell membrane</location>
        <topology evidence="5">Single-pass membrane protein</topology>
    </subcellularLocation>
</comment>
<keyword evidence="10" id="KW-1185">Reference proteome</keyword>
<dbReference type="HAMAP" id="MF_00335">
    <property type="entry name" value="RNase_Y"/>
    <property type="match status" value="1"/>
</dbReference>
<keyword evidence="2 5" id="KW-0255">Endonuclease</keyword>
<comment type="similarity">
    <text evidence="5">Belongs to the RNase Y family.</text>
</comment>
<dbReference type="SMART" id="SM00322">
    <property type="entry name" value="KH"/>
    <property type="match status" value="1"/>
</dbReference>
<dbReference type="GO" id="GO:0016787">
    <property type="term" value="F:hydrolase activity"/>
    <property type="evidence" value="ECO:0007669"/>
    <property type="project" value="UniProtKB-KW"/>
</dbReference>
<dbReference type="InterPro" id="IPR036612">
    <property type="entry name" value="KH_dom_type_1_sf"/>
</dbReference>
<dbReference type="GO" id="GO:0005886">
    <property type="term" value="C:plasma membrane"/>
    <property type="evidence" value="ECO:0007669"/>
    <property type="project" value="UniProtKB-SubCell"/>
</dbReference>
<keyword evidence="3 5" id="KW-0378">Hydrolase</keyword>
<protein>
    <recommendedName>
        <fullName evidence="5 6">Ribonuclease Y</fullName>
        <shortName evidence="5">RNase Y</shortName>
        <ecNumber evidence="5 6">3.1.-.-</ecNumber>
    </recommendedName>
</protein>
<dbReference type="EMBL" id="CP018258">
    <property type="protein sequence ID" value="APV45500.1"/>
    <property type="molecule type" value="Genomic_DNA"/>
</dbReference>
<dbReference type="GO" id="GO:0004521">
    <property type="term" value="F:RNA endonuclease activity"/>
    <property type="evidence" value="ECO:0007669"/>
    <property type="project" value="UniProtKB-UniRule"/>
</dbReference>
<keyword evidence="5" id="KW-0812">Transmembrane</keyword>
<dbReference type="InterPro" id="IPR022711">
    <property type="entry name" value="RNase_Y_N"/>
</dbReference>
<evidence type="ECO:0000256" key="1">
    <source>
        <dbReference type="ARBA" id="ARBA00022722"/>
    </source>
</evidence>
<dbReference type="InterPro" id="IPR004088">
    <property type="entry name" value="KH_dom_type_1"/>
</dbReference>
<evidence type="ECO:0000256" key="6">
    <source>
        <dbReference type="NCBIfam" id="TIGR03319"/>
    </source>
</evidence>
<dbReference type="EC" id="3.1.-.-" evidence="5 6"/>
<proteinExistence type="inferred from homology"/>
<feature type="transmembrane region" description="Helical" evidence="5">
    <location>
        <begin position="6"/>
        <end position="27"/>
    </location>
</feature>
<dbReference type="SUPFAM" id="SSF109604">
    <property type="entry name" value="HD-domain/PDEase-like"/>
    <property type="match status" value="1"/>
</dbReference>
<evidence type="ECO:0000259" key="8">
    <source>
        <dbReference type="PROSITE" id="PS51831"/>
    </source>
</evidence>
<evidence type="ECO:0000256" key="4">
    <source>
        <dbReference type="ARBA" id="ARBA00022884"/>
    </source>
</evidence>
<dbReference type="CDD" id="cd22431">
    <property type="entry name" value="KH-I_RNaseY"/>
    <property type="match status" value="1"/>
</dbReference>
<evidence type="ECO:0000256" key="3">
    <source>
        <dbReference type="ARBA" id="ARBA00022801"/>
    </source>
</evidence>
<gene>
    <name evidence="5 9" type="primary">rny</name>
    <name evidence="9" type="ORF">Dform_02197</name>
</gene>
<dbReference type="Gene3D" id="1.10.3210.10">
    <property type="entry name" value="Hypothetical protein af1432"/>
    <property type="match status" value="1"/>
</dbReference>
<dbReference type="PANTHER" id="PTHR12826:SF15">
    <property type="entry name" value="RIBONUCLEASE Y"/>
    <property type="match status" value="1"/>
</dbReference>
<dbReference type="InterPro" id="IPR017705">
    <property type="entry name" value="Ribonuclease_Y"/>
</dbReference>
<dbReference type="Proteomes" id="UP000185934">
    <property type="component" value="Chromosome"/>
</dbReference>
<dbReference type="PROSITE" id="PS51831">
    <property type="entry name" value="HD"/>
    <property type="match status" value="1"/>
</dbReference>
<dbReference type="PROSITE" id="PS50084">
    <property type="entry name" value="KH_TYPE_1"/>
    <property type="match status" value="1"/>
</dbReference>
<dbReference type="CDD" id="cd00077">
    <property type="entry name" value="HDc"/>
    <property type="match status" value="1"/>
</dbReference>
<evidence type="ECO:0000256" key="2">
    <source>
        <dbReference type="ARBA" id="ARBA00022759"/>
    </source>
</evidence>
<dbReference type="NCBIfam" id="TIGR03319">
    <property type="entry name" value="RNase_Y"/>
    <property type="match status" value="1"/>
</dbReference>
<dbReference type="Pfam" id="PF00013">
    <property type="entry name" value="KH_1"/>
    <property type="match status" value="1"/>
</dbReference>
<dbReference type="Gene3D" id="3.30.1370.10">
    <property type="entry name" value="K Homology domain, type 1"/>
    <property type="match status" value="1"/>
</dbReference>
<dbReference type="Pfam" id="PF01966">
    <property type="entry name" value="HD"/>
    <property type="match status" value="1"/>
</dbReference>
<dbReference type="InterPro" id="IPR006675">
    <property type="entry name" value="HDIG_dom"/>
</dbReference>
<evidence type="ECO:0000313" key="10">
    <source>
        <dbReference type="Proteomes" id="UP000185934"/>
    </source>
</evidence>
<evidence type="ECO:0000313" key="9">
    <source>
        <dbReference type="EMBL" id="APV45500.1"/>
    </source>
</evidence>
<keyword evidence="7" id="KW-0175">Coiled coil</keyword>
<dbReference type="InterPro" id="IPR006674">
    <property type="entry name" value="HD_domain"/>
</dbReference>
<dbReference type="InterPro" id="IPR004087">
    <property type="entry name" value="KH_dom"/>
</dbReference>
<name>A0A1P8FAM9_9CHLR</name>
<keyword evidence="4 5" id="KW-0694">RNA-binding</keyword>
<dbReference type="GO" id="GO:0006402">
    <property type="term" value="P:mRNA catabolic process"/>
    <property type="evidence" value="ECO:0007669"/>
    <property type="project" value="UniProtKB-UniRule"/>
</dbReference>
<dbReference type="Pfam" id="PF12072">
    <property type="entry name" value="RNase_Y_N"/>
    <property type="match status" value="1"/>
</dbReference>
<evidence type="ECO:0000256" key="5">
    <source>
        <dbReference type="HAMAP-Rule" id="MF_00335"/>
    </source>
</evidence>
<keyword evidence="5" id="KW-0472">Membrane</keyword>
<evidence type="ECO:0000256" key="7">
    <source>
        <dbReference type="SAM" id="Coils"/>
    </source>
</evidence>
<dbReference type="InterPro" id="IPR003607">
    <property type="entry name" value="HD/PDEase_dom"/>
</dbReference>
<dbReference type="STRING" id="1839801.Dform_02197"/>
<dbReference type="OrthoDB" id="9803205at2"/>
<organism evidence="9 10">
    <name type="scientific">Dehalogenimonas formicexedens</name>
    <dbReference type="NCBI Taxonomy" id="1839801"/>
    <lineage>
        <taxon>Bacteria</taxon>
        <taxon>Bacillati</taxon>
        <taxon>Chloroflexota</taxon>
        <taxon>Dehalococcoidia</taxon>
        <taxon>Dehalococcoidales</taxon>
        <taxon>Dehalococcoidaceae</taxon>
        <taxon>Dehalogenimonas</taxon>
    </lineage>
</organism>
<dbReference type="KEGG" id="dfo:Dform_02197"/>
<feature type="domain" description="HD" evidence="8">
    <location>
        <begin position="328"/>
        <end position="421"/>
    </location>
</feature>
<sequence length="512" mass="57318">MDLANPLNILAAFVIGAVAGGVFITFSRQLVYSRRLRVAQRKAAHTIAEANAEAKTIAQSARDEAEKMRFANENELRERRTELAKQETRVTQKVETLERKLETLDQREHSLMAREKSIDEELARVEELRGQEQRKLEEVAGLTTQEAKDQLLEIVEAEMQVESARRIRQWEQRIKEEADEKARNIIIHAIQRTASDIVTETTVSVVPIPSDEMKGRLIGREGRNIRALEQATGVDLIIDDTPEAVTISSFDPVRREIARQVLSKLVIDGRIHPARIEEVVAKAKEEVEAAMQAAGEQAAYSAGVHGLRPELVKIMGRLKYRTSYGQNVLQHSVEVAQLAGMMAADLGINVNVARRAGFLHDIGKAVDRDIEGTHAAIGADLVKQWDKNPDVVRGVAEHHFDQTETSIWGFLVSAADAVSSARPGARRESLENYIKRLKALEEIANSFKGVERSYAIQAGREIRILVRPEEIDDLGSMRLARDIVKKIEEGLDYPGQIKVTVLRETRATDYAR</sequence>
<feature type="coiled-coil region" evidence="7">
    <location>
        <begin position="80"/>
        <end position="138"/>
    </location>
</feature>